<gene>
    <name evidence="1" type="ORF">SAMN05444920_10270</name>
</gene>
<name>A0A1H5XZ59_9ACTN</name>
<dbReference type="EMBL" id="FNVT01000002">
    <property type="protein sequence ID" value="SEG16717.1"/>
    <property type="molecule type" value="Genomic_DNA"/>
</dbReference>
<organism evidence="1 2">
    <name type="scientific">Nonomuraea solani</name>
    <dbReference type="NCBI Taxonomy" id="1144553"/>
    <lineage>
        <taxon>Bacteria</taxon>
        <taxon>Bacillati</taxon>
        <taxon>Actinomycetota</taxon>
        <taxon>Actinomycetes</taxon>
        <taxon>Streptosporangiales</taxon>
        <taxon>Streptosporangiaceae</taxon>
        <taxon>Nonomuraea</taxon>
    </lineage>
</organism>
<evidence type="ECO:0000313" key="1">
    <source>
        <dbReference type="EMBL" id="SEG16717.1"/>
    </source>
</evidence>
<sequence>MAKADLTNIPRALDALIRTTRDPLRLRILEVVRRHYLLELTGRWPELFEPDMMVDEPVYFIDLDGASVTLTGKEVKNFYEQQVGQMFSVHDPVLTVSEAGFWADSTFHFYMTGRDLAAQGFPVKPSDDWFTKRNRILMYWPHDRLGRVVGEHVHDHTAARQIVPIATEDVITLDDAVRTLTPLIRPLPHFPTGQE</sequence>
<protein>
    <recommendedName>
        <fullName evidence="3">SnoaL-like domain-containing protein</fullName>
    </recommendedName>
</protein>
<dbReference type="OrthoDB" id="2375018at2"/>
<evidence type="ECO:0000313" key="2">
    <source>
        <dbReference type="Proteomes" id="UP000236732"/>
    </source>
</evidence>
<proteinExistence type="predicted"/>
<dbReference type="RefSeq" id="WP_146103560.1">
    <property type="nucleotide sequence ID" value="NZ_FNVT01000002.1"/>
</dbReference>
<evidence type="ECO:0008006" key="3">
    <source>
        <dbReference type="Google" id="ProtNLM"/>
    </source>
</evidence>
<reference evidence="1 2" key="1">
    <citation type="submission" date="2016-10" db="EMBL/GenBank/DDBJ databases">
        <authorList>
            <person name="de Groot N.N."/>
        </authorList>
    </citation>
    <scope>NUCLEOTIDE SEQUENCE [LARGE SCALE GENOMIC DNA]</scope>
    <source>
        <strain evidence="1 2">CGMCC 4.7037</strain>
    </source>
</reference>
<dbReference type="Proteomes" id="UP000236732">
    <property type="component" value="Unassembled WGS sequence"/>
</dbReference>
<dbReference type="AlphaFoldDB" id="A0A1H5XZ59"/>
<accession>A0A1H5XZ59</accession>
<keyword evidence="2" id="KW-1185">Reference proteome</keyword>